<accession>A0AAE3DIM5</accession>
<feature type="compositionally biased region" description="Low complexity" evidence="1">
    <location>
        <begin position="131"/>
        <end position="143"/>
    </location>
</feature>
<keyword evidence="2" id="KW-0132">Cell division</keyword>
<dbReference type="GO" id="GO:0051301">
    <property type="term" value="P:cell division"/>
    <property type="evidence" value="ECO:0007669"/>
    <property type="project" value="UniProtKB-KW"/>
</dbReference>
<dbReference type="EMBL" id="JAJEQC010000006">
    <property type="protein sequence ID" value="MCC2136939.1"/>
    <property type="molecule type" value="Genomic_DNA"/>
</dbReference>
<evidence type="ECO:0000313" key="3">
    <source>
        <dbReference type="Proteomes" id="UP001199424"/>
    </source>
</evidence>
<dbReference type="InterPro" id="IPR007838">
    <property type="entry name" value="Cell_div_ZapA-like"/>
</dbReference>
<keyword evidence="3" id="KW-1185">Reference proteome</keyword>
<dbReference type="AlphaFoldDB" id="A0AAE3DIM5"/>
<protein>
    <submittedName>
        <fullName evidence="2">Cell division protein ZapA</fullName>
    </submittedName>
</protein>
<dbReference type="SUPFAM" id="SSF102829">
    <property type="entry name" value="Cell division protein ZapA-like"/>
    <property type="match status" value="1"/>
</dbReference>
<evidence type="ECO:0000313" key="2">
    <source>
        <dbReference type="EMBL" id="MCC2136939.1"/>
    </source>
</evidence>
<reference evidence="2" key="1">
    <citation type="submission" date="2021-10" db="EMBL/GenBank/DDBJ databases">
        <title>Anaerobic single-cell dispensing facilitates the cultivation of human gut bacteria.</title>
        <authorList>
            <person name="Afrizal A."/>
        </authorList>
    </citation>
    <scope>NUCLEOTIDE SEQUENCE</scope>
    <source>
        <strain evidence="2">CLA-AA-H250</strain>
    </source>
</reference>
<comment type="caution">
    <text evidence="2">The sequence shown here is derived from an EMBL/GenBank/DDBJ whole genome shotgun (WGS) entry which is preliminary data.</text>
</comment>
<organism evidence="2 3">
    <name type="scientific">Hominenteromicrobium mulieris</name>
    <dbReference type="NCBI Taxonomy" id="2885357"/>
    <lineage>
        <taxon>Bacteria</taxon>
        <taxon>Bacillati</taxon>
        <taxon>Bacillota</taxon>
        <taxon>Clostridia</taxon>
        <taxon>Eubacteriales</taxon>
        <taxon>Oscillospiraceae</taxon>
        <taxon>Hominenteromicrobium</taxon>
    </lineage>
</organism>
<evidence type="ECO:0000256" key="1">
    <source>
        <dbReference type="SAM" id="MobiDB-lite"/>
    </source>
</evidence>
<dbReference type="Proteomes" id="UP001199424">
    <property type="component" value="Unassembled WGS sequence"/>
</dbReference>
<name>A0AAE3DIM5_9FIRM</name>
<gene>
    <name evidence="2" type="primary">zapA</name>
    <name evidence="2" type="ORF">LKD31_07895</name>
</gene>
<dbReference type="InterPro" id="IPR036192">
    <property type="entry name" value="Cell_div_ZapA-like_sf"/>
</dbReference>
<keyword evidence="2" id="KW-0131">Cell cycle</keyword>
<sequence length="185" mass="20146">MEKTRFKLNICGVDVTVSGDVDRDGAEAIAERVRVRMEEVLNNAYGATIEKAAVIAAMNLSEELSRTEAALNQAREEANALRTKTKEFAGADGLKARLSEAEMKLGVLQEKLRLAENRAEAAEKEAEKAKAAAQNAAHTAAAEPLDLPPIDLRNPMLPDYGDETGLVSFFEKADVKETAREDEED</sequence>
<dbReference type="Pfam" id="PF05164">
    <property type="entry name" value="ZapA"/>
    <property type="match status" value="1"/>
</dbReference>
<dbReference type="RefSeq" id="WP_308449288.1">
    <property type="nucleotide sequence ID" value="NZ_JAJEQC010000006.1"/>
</dbReference>
<proteinExistence type="predicted"/>
<feature type="region of interest" description="Disordered" evidence="1">
    <location>
        <begin position="130"/>
        <end position="158"/>
    </location>
</feature>